<dbReference type="Pfam" id="PF02687">
    <property type="entry name" value="FtsX"/>
    <property type="match status" value="1"/>
</dbReference>
<keyword evidence="6 7" id="KW-0472">Membrane</keyword>
<dbReference type="InterPro" id="IPR003838">
    <property type="entry name" value="ABC3_permease_C"/>
</dbReference>
<dbReference type="GO" id="GO:0098797">
    <property type="term" value="C:plasma membrane protein complex"/>
    <property type="evidence" value="ECO:0007669"/>
    <property type="project" value="TreeGrafter"/>
</dbReference>
<evidence type="ECO:0000313" key="11">
    <source>
        <dbReference type="Proteomes" id="UP000317371"/>
    </source>
</evidence>
<evidence type="ECO:0000259" key="9">
    <source>
        <dbReference type="Pfam" id="PF12704"/>
    </source>
</evidence>
<organism evidence="10 11">
    <name type="scientific">Litorilinea aerophila</name>
    <dbReference type="NCBI Taxonomy" id="1204385"/>
    <lineage>
        <taxon>Bacteria</taxon>
        <taxon>Bacillati</taxon>
        <taxon>Chloroflexota</taxon>
        <taxon>Caldilineae</taxon>
        <taxon>Caldilineales</taxon>
        <taxon>Caldilineaceae</taxon>
        <taxon>Litorilinea</taxon>
    </lineage>
</organism>
<dbReference type="AlphaFoldDB" id="A0A540VE91"/>
<feature type="domain" description="ABC3 transporter permease C-terminal" evidence="8">
    <location>
        <begin position="274"/>
        <end position="402"/>
    </location>
</feature>
<proteinExistence type="inferred from homology"/>
<gene>
    <name evidence="10" type="ORF">FKZ61_13960</name>
</gene>
<dbReference type="Proteomes" id="UP000317371">
    <property type="component" value="Unassembled WGS sequence"/>
</dbReference>
<protein>
    <submittedName>
        <fullName evidence="10">ABC transporter permease</fullName>
    </submittedName>
</protein>
<sequence length="409" mass="43954">MALSKLWLIAYRDLGRNRRRSFFSLMAVALGLGLLILLNGYQTGVIEETLQNAIRLQTGHVQIRAASYQEEKLPLKWEDLLDEPESLAAQAAALPEVKSAAPVLWATAILNTREDSVGLRLYGIQPEAGLYDPLRESLVAGSYLAADDRGGILIGQKLARDLNIAVGQDVSLAVVNADGQPDEVIFTVRGIFATGVPAYDENSVLMPLARAQALTRTDNHASAIVIMLHRQSDAPRVAAQLQQPGLTTLTWRELNQVFLQLMETGLGFYYILDAIVMLVVAVVIANTLLMAAFERIREMGILAALGMKSRQIMLIFLLEAAILGIGGIVVGAVLGSAGVAYLATVGIPLGDEIAAAAGGIPIGTTIHGRFAPGLFAWLSLWTLAIILLASLYPAWFAARQEPAEALRAL</sequence>
<evidence type="ECO:0000259" key="8">
    <source>
        <dbReference type="Pfam" id="PF02687"/>
    </source>
</evidence>
<feature type="transmembrane region" description="Helical" evidence="7">
    <location>
        <begin position="314"/>
        <end position="343"/>
    </location>
</feature>
<comment type="similarity">
    <text evidence="2">Belongs to the ABC-4 integral membrane protein family. LolC/E subfamily.</text>
</comment>
<name>A0A540VE91_9CHLR</name>
<evidence type="ECO:0000256" key="6">
    <source>
        <dbReference type="ARBA" id="ARBA00023136"/>
    </source>
</evidence>
<keyword evidence="4 7" id="KW-0812">Transmembrane</keyword>
<reference evidence="10 11" key="1">
    <citation type="submission" date="2019-06" db="EMBL/GenBank/DDBJ databases">
        <title>Genome sequence of Litorilinea aerophila BAA-2444.</title>
        <authorList>
            <person name="Maclea K.S."/>
            <person name="Maurais E.G."/>
            <person name="Iannazzi L.C."/>
        </authorList>
    </citation>
    <scope>NUCLEOTIDE SEQUENCE [LARGE SCALE GENOMIC DNA]</scope>
    <source>
        <strain evidence="10 11">ATCC BAA-2444</strain>
    </source>
</reference>
<dbReference type="Pfam" id="PF12704">
    <property type="entry name" value="MacB_PCD"/>
    <property type="match status" value="1"/>
</dbReference>
<evidence type="ECO:0000256" key="5">
    <source>
        <dbReference type="ARBA" id="ARBA00022989"/>
    </source>
</evidence>
<feature type="transmembrane region" description="Helical" evidence="7">
    <location>
        <begin position="21"/>
        <end position="41"/>
    </location>
</feature>
<evidence type="ECO:0000313" key="10">
    <source>
        <dbReference type="EMBL" id="TQE95078.1"/>
    </source>
</evidence>
<evidence type="ECO:0000256" key="1">
    <source>
        <dbReference type="ARBA" id="ARBA00004651"/>
    </source>
</evidence>
<dbReference type="OrthoDB" id="9770099at2"/>
<dbReference type="EMBL" id="VIGC01000017">
    <property type="protein sequence ID" value="TQE95078.1"/>
    <property type="molecule type" value="Genomic_DNA"/>
</dbReference>
<keyword evidence="11" id="KW-1185">Reference proteome</keyword>
<feature type="domain" description="MacB-like periplasmic core" evidence="9">
    <location>
        <begin position="21"/>
        <end position="243"/>
    </location>
</feature>
<dbReference type="PANTHER" id="PTHR30489">
    <property type="entry name" value="LIPOPROTEIN-RELEASING SYSTEM TRANSMEMBRANE PROTEIN LOLE"/>
    <property type="match status" value="1"/>
</dbReference>
<comment type="subcellular location">
    <subcellularLocation>
        <location evidence="1">Cell membrane</location>
        <topology evidence="1">Multi-pass membrane protein</topology>
    </subcellularLocation>
</comment>
<keyword evidence="3" id="KW-1003">Cell membrane</keyword>
<dbReference type="InParanoid" id="A0A540VE91"/>
<evidence type="ECO:0000256" key="7">
    <source>
        <dbReference type="SAM" id="Phobius"/>
    </source>
</evidence>
<dbReference type="RefSeq" id="WP_141610755.1">
    <property type="nucleotide sequence ID" value="NZ_VIGC02000017.1"/>
</dbReference>
<evidence type="ECO:0000256" key="4">
    <source>
        <dbReference type="ARBA" id="ARBA00022692"/>
    </source>
</evidence>
<accession>A0A540VE91</accession>
<keyword evidence="5 7" id="KW-1133">Transmembrane helix</keyword>
<dbReference type="PANTHER" id="PTHR30489:SF0">
    <property type="entry name" value="LIPOPROTEIN-RELEASING SYSTEM TRANSMEMBRANE PROTEIN LOLE"/>
    <property type="match status" value="1"/>
</dbReference>
<dbReference type="InterPro" id="IPR025857">
    <property type="entry name" value="MacB_PCD"/>
</dbReference>
<dbReference type="InterPro" id="IPR051447">
    <property type="entry name" value="Lipoprotein-release_system"/>
</dbReference>
<evidence type="ECO:0000256" key="2">
    <source>
        <dbReference type="ARBA" id="ARBA00005236"/>
    </source>
</evidence>
<dbReference type="GO" id="GO:0044874">
    <property type="term" value="P:lipoprotein localization to outer membrane"/>
    <property type="evidence" value="ECO:0007669"/>
    <property type="project" value="TreeGrafter"/>
</dbReference>
<feature type="transmembrane region" description="Helical" evidence="7">
    <location>
        <begin position="374"/>
        <end position="398"/>
    </location>
</feature>
<evidence type="ECO:0000256" key="3">
    <source>
        <dbReference type="ARBA" id="ARBA00022475"/>
    </source>
</evidence>
<feature type="transmembrane region" description="Helical" evidence="7">
    <location>
        <begin position="268"/>
        <end position="293"/>
    </location>
</feature>
<comment type="caution">
    <text evidence="10">The sequence shown here is derived from an EMBL/GenBank/DDBJ whole genome shotgun (WGS) entry which is preliminary data.</text>
</comment>